<evidence type="ECO:0000256" key="3">
    <source>
        <dbReference type="ARBA" id="ARBA00022692"/>
    </source>
</evidence>
<evidence type="ECO:0000256" key="1">
    <source>
        <dbReference type="ARBA" id="ARBA00004651"/>
    </source>
</evidence>
<dbReference type="InterPro" id="IPR043428">
    <property type="entry name" value="LivM-like"/>
</dbReference>
<keyword evidence="5 7" id="KW-0472">Membrane</keyword>
<keyword evidence="3 7" id="KW-0812">Transmembrane</keyword>
<protein>
    <submittedName>
        <fullName evidence="8">Branched-chain amino acid ABC transporter permease</fullName>
    </submittedName>
</protein>
<keyword evidence="9" id="KW-1185">Reference proteome</keyword>
<dbReference type="CDD" id="cd06581">
    <property type="entry name" value="TM_PBP1_LivM_like"/>
    <property type="match status" value="1"/>
</dbReference>
<organism evidence="8 9">
    <name type="scientific">Nocardiopsis suaedae</name>
    <dbReference type="NCBI Taxonomy" id="3018444"/>
    <lineage>
        <taxon>Bacteria</taxon>
        <taxon>Bacillati</taxon>
        <taxon>Actinomycetota</taxon>
        <taxon>Actinomycetes</taxon>
        <taxon>Streptosporangiales</taxon>
        <taxon>Nocardiopsidaceae</taxon>
        <taxon>Nocardiopsis</taxon>
    </lineage>
</organism>
<dbReference type="PANTHER" id="PTHR30482:SF10">
    <property type="entry name" value="HIGH-AFFINITY BRANCHED-CHAIN AMINO ACID TRANSPORT PROTEIN BRAE"/>
    <property type="match status" value="1"/>
</dbReference>
<evidence type="ECO:0000313" key="8">
    <source>
        <dbReference type="EMBL" id="MDA2804406.1"/>
    </source>
</evidence>
<accession>A0ABT4TII9</accession>
<evidence type="ECO:0000256" key="2">
    <source>
        <dbReference type="ARBA" id="ARBA00022475"/>
    </source>
</evidence>
<keyword evidence="4 7" id="KW-1133">Transmembrane helix</keyword>
<evidence type="ECO:0000313" key="9">
    <source>
        <dbReference type="Proteomes" id="UP001165685"/>
    </source>
</evidence>
<feature type="compositionally biased region" description="Low complexity" evidence="6">
    <location>
        <begin position="15"/>
        <end position="28"/>
    </location>
</feature>
<dbReference type="EMBL" id="JAQFWP010000010">
    <property type="protein sequence ID" value="MDA2804406.1"/>
    <property type="molecule type" value="Genomic_DNA"/>
</dbReference>
<dbReference type="InterPro" id="IPR001851">
    <property type="entry name" value="ABC_transp_permease"/>
</dbReference>
<evidence type="ECO:0000256" key="6">
    <source>
        <dbReference type="SAM" id="MobiDB-lite"/>
    </source>
</evidence>
<feature type="transmembrane region" description="Helical" evidence="7">
    <location>
        <begin position="195"/>
        <end position="214"/>
    </location>
</feature>
<dbReference type="Pfam" id="PF02653">
    <property type="entry name" value="BPD_transp_2"/>
    <property type="match status" value="1"/>
</dbReference>
<feature type="transmembrane region" description="Helical" evidence="7">
    <location>
        <begin position="327"/>
        <end position="344"/>
    </location>
</feature>
<reference evidence="8" key="1">
    <citation type="submission" date="2023-01" db="EMBL/GenBank/DDBJ databases">
        <title>Draft genome sequence of Nocardiopsis sp. LSu2-4 isolated from halophytes.</title>
        <authorList>
            <person name="Duangmal K."/>
            <person name="Chantavorakit T."/>
        </authorList>
    </citation>
    <scope>NUCLEOTIDE SEQUENCE</scope>
    <source>
        <strain evidence="8">LSu2-4</strain>
    </source>
</reference>
<feature type="transmembrane region" description="Helical" evidence="7">
    <location>
        <begin position="65"/>
        <end position="84"/>
    </location>
</feature>
<evidence type="ECO:0000256" key="4">
    <source>
        <dbReference type="ARBA" id="ARBA00022989"/>
    </source>
</evidence>
<feature type="transmembrane region" description="Helical" evidence="7">
    <location>
        <begin position="38"/>
        <end position="59"/>
    </location>
</feature>
<comment type="caution">
    <text evidence="8">The sequence shown here is derived from an EMBL/GenBank/DDBJ whole genome shotgun (WGS) entry which is preliminary data.</text>
</comment>
<feature type="region of interest" description="Disordered" evidence="6">
    <location>
        <begin position="1"/>
        <end position="28"/>
    </location>
</feature>
<proteinExistence type="predicted"/>
<feature type="transmembrane region" description="Helical" evidence="7">
    <location>
        <begin position="146"/>
        <end position="165"/>
    </location>
</feature>
<name>A0ABT4TII9_9ACTN</name>
<sequence>MAPTHRAPASDARPDTAGPAKAATATRAGRRPALGHPLLRHGLWALAALAAVALLTAATGPVTDLRVADVGLHLLAVAGLQLLVGTSGQVSLGHGAFMFVGAYTMALLVVNLPAVPLAAGMAAACAAGCLAGLAVGAATARLHGPYLAGATLMLAVGLPAVALRFPDLLGGANGLAFTAIGAPPALSGLVDDTQWRALVVWTVALIGLVVLATATRGRLGRHLRALRDDPTAAALSGIPVGRARVTAFVISAGAGSLAGACQAYVLGTATPSTYALTLSLVLLAALVLGGLGSLWGAFWAALAIVYVEVAGTELAHALELDTDVRNNLPVVFFGAVLIIIVLAWPRGVHGALSALGRHRSTPSQTGDS</sequence>
<evidence type="ECO:0000256" key="7">
    <source>
        <dbReference type="SAM" id="Phobius"/>
    </source>
</evidence>
<dbReference type="Proteomes" id="UP001165685">
    <property type="component" value="Unassembled WGS sequence"/>
</dbReference>
<feature type="transmembrane region" description="Helical" evidence="7">
    <location>
        <begin position="280"/>
        <end position="307"/>
    </location>
</feature>
<feature type="transmembrane region" description="Helical" evidence="7">
    <location>
        <begin position="121"/>
        <end position="139"/>
    </location>
</feature>
<dbReference type="PANTHER" id="PTHR30482">
    <property type="entry name" value="HIGH-AFFINITY BRANCHED-CHAIN AMINO ACID TRANSPORT SYSTEM PERMEASE"/>
    <property type="match status" value="1"/>
</dbReference>
<comment type="subcellular location">
    <subcellularLocation>
        <location evidence="1">Cell membrane</location>
        <topology evidence="1">Multi-pass membrane protein</topology>
    </subcellularLocation>
</comment>
<dbReference type="RefSeq" id="WP_270676941.1">
    <property type="nucleotide sequence ID" value="NZ_JAQFWP010000010.1"/>
</dbReference>
<evidence type="ECO:0000256" key="5">
    <source>
        <dbReference type="ARBA" id="ARBA00023136"/>
    </source>
</evidence>
<keyword evidence="2" id="KW-1003">Cell membrane</keyword>
<gene>
    <name evidence="8" type="ORF">O4U47_07760</name>
</gene>